<dbReference type="Gene3D" id="2.170.140.10">
    <property type="entry name" value="Chitin binding domain"/>
    <property type="match status" value="3"/>
</dbReference>
<dbReference type="InterPro" id="IPR029070">
    <property type="entry name" value="Chitinase_insertion_sf"/>
</dbReference>
<dbReference type="GO" id="GO:0005576">
    <property type="term" value="C:extracellular region"/>
    <property type="evidence" value="ECO:0007669"/>
    <property type="project" value="InterPro"/>
</dbReference>
<dbReference type="PANTHER" id="PTHR23301">
    <property type="entry name" value="CHITIN BINDING PERITROPHIN-A"/>
    <property type="match status" value="1"/>
</dbReference>
<dbReference type="InterPro" id="IPR002557">
    <property type="entry name" value="Chitin-bd_dom"/>
</dbReference>
<proteinExistence type="inferred from homology"/>
<feature type="domain" description="Chitin-binding type-2" evidence="9">
    <location>
        <begin position="2788"/>
        <end position="2849"/>
    </location>
</feature>
<comment type="similarity">
    <text evidence="1">Belongs to the glycosyl hydrolase 18 family. Chitinase class II subfamily.</text>
</comment>
<dbReference type="EnsemblMetazoa" id="XM_024228511.1">
    <property type="protein sequence ID" value="XP_024084279.1"/>
    <property type="gene ID" value="LOC106673894"/>
</dbReference>
<dbReference type="Gene3D" id="3.20.20.80">
    <property type="entry name" value="Glycosidases"/>
    <property type="match status" value="1"/>
</dbReference>
<dbReference type="SMART" id="SM00494">
    <property type="entry name" value="ChtBD2"/>
    <property type="match status" value="3"/>
</dbReference>
<dbReference type="GO" id="GO:0008061">
    <property type="term" value="F:chitin binding"/>
    <property type="evidence" value="ECO:0007669"/>
    <property type="project" value="UniProtKB-KW"/>
</dbReference>
<evidence type="ECO:0000256" key="1">
    <source>
        <dbReference type="ARBA" id="ARBA00009121"/>
    </source>
</evidence>
<accession>A0A8I6TKR2</accession>
<keyword evidence="2" id="KW-0147">Chitin-binding</keyword>
<evidence type="ECO:0000256" key="2">
    <source>
        <dbReference type="ARBA" id="ARBA00022669"/>
    </source>
</evidence>
<dbReference type="InterPro" id="IPR001223">
    <property type="entry name" value="Glyco_hydro18_cat"/>
</dbReference>
<dbReference type="GO" id="GO:0005975">
    <property type="term" value="P:carbohydrate metabolic process"/>
    <property type="evidence" value="ECO:0007669"/>
    <property type="project" value="InterPro"/>
</dbReference>
<keyword evidence="6" id="KW-0325">Glycoprotein</keyword>
<feature type="region of interest" description="Disordered" evidence="7">
    <location>
        <begin position="836"/>
        <end position="907"/>
    </location>
</feature>
<evidence type="ECO:0000256" key="7">
    <source>
        <dbReference type="SAM" id="MobiDB-lite"/>
    </source>
</evidence>
<protein>
    <recommendedName>
        <fullName evidence="9">Chitin-binding type-2 domain-containing protein</fullName>
    </recommendedName>
</protein>
<evidence type="ECO:0000256" key="3">
    <source>
        <dbReference type="ARBA" id="ARBA00022729"/>
    </source>
</evidence>
<dbReference type="PANTHER" id="PTHR23301:SF0">
    <property type="entry name" value="CHITIN-BINDING TYPE-2 DOMAIN-CONTAINING PROTEIN-RELATED"/>
    <property type="match status" value="1"/>
</dbReference>
<feature type="signal peptide" evidence="8">
    <location>
        <begin position="1"/>
        <end position="19"/>
    </location>
</feature>
<evidence type="ECO:0000256" key="8">
    <source>
        <dbReference type="SAM" id="SignalP"/>
    </source>
</evidence>
<keyword evidence="3 8" id="KW-0732">Signal</keyword>
<sequence>MTLAWVAFLFLVAATGSDAVCEGDEPTAALLCHVESVLHPSIDPCHCTHMVVHDKGLLKDVQLLKEKNPRLKVLAVEDSSKAELSKGLDGIYINLEKPPLKEKLVEDFKALSESLHKIESTKRAKAKFDGGKQDTANYGNEIIMELPAEPQQLAKHYDLKALTKYVNYFVVPSYNLTDSTEDGLAYHPSRLMGIDDILNADSLIDFFSGMGADHSQMILSLPAFALHFNLKDAAQNMPRSSVLSAPKKISQAQLCKMMDEGGWTLERDEDLTAPYAYKGTDWVAFDDSISASIKGKYALLRNLAGISIASSESDDWEKSCSGKPITDTLYNTFTQLSRKSRAAQLLSLQDQIHNSLTPFSGDVHLSPFRIVRVVDRSGSVHVVRKEAKTEFECTRQGYFTHPSGCNRFYRCVKFNQYSPDFTVFEYDCPAGLAFDERYEVCVWPGSLPDASACKGSSEIAPVPRSRYACSSEGYFADPENCRWFFACLDHHRDGKTPPTAYEFRCPFGLVFDGNSLVCDWPWKVPGCSSGSTSFSTFGSGTLYPGDILEGRLRPAYAQVSDVHVSGGRIQGVDGGHVLGTTLLSGVASQTQGTYPGSGYSAFGSLSGVGQPGYFGGSNSDNSGAYVHDPTGDSGGEYVHQDVPYVHREGDQVPYLHQGDSGAYVHQSDSGNYKGSGAYSQQGDSGRYKGSEGYAQEGDNGVYVHQGDRGSYRGSGGYAQQGDNGAYVHQGVPYVHQEGGQSPYVHQGDSGRYKGSGTYVQAGGGGSGAYNPQGDSGSYKGSGTYVQTGGVGGVVFGPQGDGGSYKGSGTYVQQGDSGAYVHQDVPYVHQEGEQSPYVHQGDSGSYRGSGTYVQTGGGGSGAYSPQGDSGSYKGSGSYVQTGGGGGVVFGPQGDRGSYKGSGTYVQQGDSGAYVHQDVPYVHQEGDQRPYVHQGDSGSYKGSGTYVQTGGSGSVAFVPKGSGSYPSQGLGDKYKGSGEYYVSTGDYYPNSLFGGNVFVSKATGVNVGGGGSAGEGAYVHDPTGDNGGQYVHDGREYVTGLSKYSSDVKTGGSFTPGTLTGGFVPGTSLAGVKTGTFYTSGAGVGLNSGAYVHDNKGSYDVKTGGNFVVTGLDNGAYVHDSRGDFGGEYVPGFGGAYRFDNTGNYRGSFYGGKYAVGQGSPQYVTNLYKGTDQYGNGAYVHDARGDYGGGYYQSGYKLSAPVNTFGLRVNQAHLYQPASAVVHSYGPTKFSVQDQGYVQHSVSVAPITVTSAPVVPLKPVQYLQPHVSPVVVTTPAPQIVGYHYQKTPTVSPVTVTSAPVVPLNPVQYVKTPQPVVHKFQPVVVSTPAPPVVNYSYKQPVVSTVKPFTVSSTVAYSPSSTPAPPVLSYHQPTVVKTEHLQPVVGYSYSKPELHLSSLNQVNTYGTRFVNAGPSVVHFEHPVVSTPSPPVSYTFKPITVSSTPVVPLNPVQYNVKYPQPASVPCKTCAVAQTPKPLTVTPSPVVHTDYNYFQPAVQSETTFVQFPQSYAGGVSLKKPVCTSCASAQTARPVTVTSRPVVPLNPVQYVQPVQVSTPSPPVVSYTYQKPVYKTQPLQPTFVVSTPAPNVHYQHPQNSLGTAFKYQPFVETQTVRPVSVFSTPVVPYNPVQYTPVRPAVEYHQTVVKDSFGYSYPQPAVKFELPEFKTVHHVTTPQPSVAPVSFSNVPVVQTQTVRPFVSTTPVVPYNPVQYVKTAEVKPVVAYHQPQPFKPVAVSPPSLTVSYSSPAVKTQTERPVSYNYQPVRTETYVSTPAPPVVSYQPFVKTQTVSPVVPVVTSRPVVPLNPVQYVKPLEPKPVFSYSYVKPQTVHTYSVSTPAPPSVSYSYQPAVKTVSTPAPPVVNYQSYVKKQTVRPVVPVVTSKPVVPLNPVQYVKPLEPRPVFSYNYVQPQTVHTYSVSTPAPPSVSYSYLPAVKTVSTPAPPVVNYQSYVKTQTLRPVVPVVTSKPVVPLNPVQYVKPLEPKPVFSYNYVQPQTVHTYSVSTPAPPSVSYSYQPAVKTVSTPAPPSVSYSYQPAVKTFTTPAPPAVSYQPFVKTQTVSPVVHVPSVQYAQPLKPKTVFSYSYVKPQTVNTYSVSTPAPPSVSYSYQPAVKTVSTPAPPSVSYSYQPAVKTVTTPATPVVSYQPFVKTQTVRPVVPFVTSQPSVPLNPVQYVKTFDAKPVLNYNFVQPKPLQTVSVSTQAPPVVSYSYQPAVTSQTVRPVTVTSTTQLPYEPVRYGSQDSKLAFGYRYEKPKQFVSPSFHSLYNGFVEYGKPESKPTYSFSYVNPEPAVFKVPTTPRPAVRVSTTPAVPFSSVQYVEPSKPSSFGFSFESPSVHKDYYYGGKVVPFVTSTEVPFVEHKLVRVRPAGFQAVVSSDKPESYFEEYFESQKHLDAAPKGQYFSSSFSSQGNTGYKYDKPAVQLEENLNFPGIKVNQGFDNTYKQEVPSSSFAPIVVPEVSTTVRTFVKKPVQTYVNTVEEENYFTSSVVPALGYQESGQFDVPKSGVQLSSSTPEQVVEVTTVAPVVKRVRVKGGSSEGGGYYVRKQKVRVKPVVTTENYPDFVTSTVRPFYSTTFEPTAPALVLTSFTPTGSVAGTELEIEGEEDDAKLLKAVSGSYGEVVSSGDKGVLRQGLSSTTISSLKDGEAIVGVIKKEREPLTGRKKSKVVVVSRLSDFNPILVGKLGAECSCKSNTKTLDLSKNSRTRGGLFTPSTTLAEPSREYLPSSSTPLPADLTNFDYDDASAPTVEIKPVHKVQRVFTTTGQPLDVSSVEYEVSTTSPRKVSSVSSRRTLTNTLDVDCQRPGLFRHPHLCNKFYSCNWDEWKKRYTVNVFDCPIHLAFDSKLGACNWPSKGPKCAENNLLV</sequence>
<organism evidence="10 11">
    <name type="scientific">Cimex lectularius</name>
    <name type="common">Bed bug</name>
    <name type="synonym">Acanthia lectularia</name>
    <dbReference type="NCBI Taxonomy" id="79782"/>
    <lineage>
        <taxon>Eukaryota</taxon>
        <taxon>Metazoa</taxon>
        <taxon>Ecdysozoa</taxon>
        <taxon>Arthropoda</taxon>
        <taxon>Hexapoda</taxon>
        <taxon>Insecta</taxon>
        <taxon>Pterygota</taxon>
        <taxon>Neoptera</taxon>
        <taxon>Paraneoptera</taxon>
        <taxon>Hemiptera</taxon>
        <taxon>Heteroptera</taxon>
        <taxon>Panheteroptera</taxon>
        <taxon>Cimicomorpha</taxon>
        <taxon>Cimicidae</taxon>
        <taxon>Cimex</taxon>
    </lineage>
</organism>
<feature type="chain" id="PRO_5035172400" description="Chitin-binding type-2 domain-containing protein" evidence="8">
    <location>
        <begin position="20"/>
        <end position="2854"/>
    </location>
</feature>
<dbReference type="Pfam" id="PF00704">
    <property type="entry name" value="Glyco_hydro_18"/>
    <property type="match status" value="1"/>
</dbReference>
<evidence type="ECO:0000256" key="4">
    <source>
        <dbReference type="ARBA" id="ARBA00022737"/>
    </source>
</evidence>
<dbReference type="Proteomes" id="UP000494040">
    <property type="component" value="Unassembled WGS sequence"/>
</dbReference>
<evidence type="ECO:0000259" key="9">
    <source>
        <dbReference type="PROSITE" id="PS50940"/>
    </source>
</evidence>
<dbReference type="GeneID" id="106673894"/>
<dbReference type="InterPro" id="IPR017853">
    <property type="entry name" value="GH"/>
</dbReference>
<dbReference type="KEGG" id="clec:106673894"/>
<dbReference type="SUPFAM" id="SSF57625">
    <property type="entry name" value="Invertebrate chitin-binding proteins"/>
    <property type="match status" value="3"/>
</dbReference>
<feature type="region of interest" description="Disordered" evidence="7">
    <location>
        <begin position="673"/>
        <end position="698"/>
    </location>
</feature>
<dbReference type="InterPro" id="IPR051940">
    <property type="entry name" value="Chitin_bind-dev_reg"/>
</dbReference>
<dbReference type="SMART" id="SM00636">
    <property type="entry name" value="Glyco_18"/>
    <property type="match status" value="1"/>
</dbReference>
<dbReference type="PROSITE" id="PS50940">
    <property type="entry name" value="CHIT_BIND_II"/>
    <property type="match status" value="3"/>
</dbReference>
<dbReference type="Pfam" id="PF01607">
    <property type="entry name" value="CBM_14"/>
    <property type="match status" value="3"/>
</dbReference>
<evidence type="ECO:0000313" key="11">
    <source>
        <dbReference type="Proteomes" id="UP000494040"/>
    </source>
</evidence>
<evidence type="ECO:0000256" key="6">
    <source>
        <dbReference type="ARBA" id="ARBA00023180"/>
    </source>
</evidence>
<dbReference type="RefSeq" id="XP_024084279.1">
    <property type="nucleotide sequence ID" value="XM_024228511.1"/>
</dbReference>
<name>A0A8I6TKR2_CIMLE</name>
<evidence type="ECO:0000313" key="10">
    <source>
        <dbReference type="EnsemblMetazoa" id="XP_024084279.1"/>
    </source>
</evidence>
<reference evidence="10" key="1">
    <citation type="submission" date="2022-01" db="UniProtKB">
        <authorList>
            <consortium name="EnsemblMetazoa"/>
        </authorList>
    </citation>
    <scope>IDENTIFICATION</scope>
</reference>
<feature type="compositionally biased region" description="Low complexity" evidence="7">
    <location>
        <begin position="861"/>
        <end position="879"/>
    </location>
</feature>
<evidence type="ECO:0000256" key="5">
    <source>
        <dbReference type="ARBA" id="ARBA00023157"/>
    </source>
</evidence>
<dbReference type="OrthoDB" id="76388at2759"/>
<keyword evidence="11" id="KW-1185">Reference proteome</keyword>
<dbReference type="InterPro" id="IPR036508">
    <property type="entry name" value="Chitin-bd_dom_sf"/>
</dbReference>
<dbReference type="SUPFAM" id="SSF51445">
    <property type="entry name" value="(Trans)glycosidases"/>
    <property type="match status" value="1"/>
</dbReference>
<keyword evidence="5" id="KW-1015">Disulfide bond</keyword>
<feature type="compositionally biased region" description="Polar residues" evidence="7">
    <location>
        <begin position="673"/>
        <end position="683"/>
    </location>
</feature>
<dbReference type="InterPro" id="IPR011583">
    <property type="entry name" value="Chitinase_II/V-like_cat"/>
</dbReference>
<feature type="domain" description="Chitin-binding type-2" evidence="9">
    <location>
        <begin position="390"/>
        <end position="455"/>
    </location>
</feature>
<dbReference type="Gene3D" id="3.10.50.10">
    <property type="match status" value="1"/>
</dbReference>
<feature type="domain" description="Chitin-binding type-2" evidence="9">
    <location>
        <begin position="466"/>
        <end position="529"/>
    </location>
</feature>
<keyword evidence="4" id="KW-0677">Repeat</keyword>